<dbReference type="EMBL" id="MU274905">
    <property type="protein sequence ID" value="KAI0091696.1"/>
    <property type="molecule type" value="Genomic_DNA"/>
</dbReference>
<reference evidence="1" key="1">
    <citation type="journal article" date="2021" name="Environ. Microbiol.">
        <title>Gene family expansions and transcriptome signatures uncover fungal adaptations to wood decay.</title>
        <authorList>
            <person name="Hage H."/>
            <person name="Miyauchi S."/>
            <person name="Viragh M."/>
            <person name="Drula E."/>
            <person name="Min B."/>
            <person name="Chaduli D."/>
            <person name="Navarro D."/>
            <person name="Favel A."/>
            <person name="Norest M."/>
            <person name="Lesage-Meessen L."/>
            <person name="Balint B."/>
            <person name="Merenyi Z."/>
            <person name="de Eugenio L."/>
            <person name="Morin E."/>
            <person name="Martinez A.T."/>
            <person name="Baldrian P."/>
            <person name="Stursova M."/>
            <person name="Martinez M.J."/>
            <person name="Novotny C."/>
            <person name="Magnuson J.K."/>
            <person name="Spatafora J.W."/>
            <person name="Maurice S."/>
            <person name="Pangilinan J."/>
            <person name="Andreopoulos W."/>
            <person name="LaButti K."/>
            <person name="Hundley H."/>
            <person name="Na H."/>
            <person name="Kuo A."/>
            <person name="Barry K."/>
            <person name="Lipzen A."/>
            <person name="Henrissat B."/>
            <person name="Riley R."/>
            <person name="Ahrendt S."/>
            <person name="Nagy L.G."/>
            <person name="Grigoriev I.V."/>
            <person name="Martin F."/>
            <person name="Rosso M.N."/>
        </authorList>
    </citation>
    <scope>NUCLEOTIDE SEQUENCE</scope>
    <source>
        <strain evidence="1">CBS 384.51</strain>
    </source>
</reference>
<protein>
    <submittedName>
        <fullName evidence="1">RNA polymerase III RPC4-domain-containing protein</fullName>
    </submittedName>
</protein>
<keyword evidence="2" id="KW-1185">Reference proteome</keyword>
<evidence type="ECO:0000313" key="1">
    <source>
        <dbReference type="EMBL" id="KAI0091696.1"/>
    </source>
</evidence>
<accession>A0ACB8UBT3</accession>
<organism evidence="1 2">
    <name type="scientific">Irpex rosettiformis</name>
    <dbReference type="NCBI Taxonomy" id="378272"/>
    <lineage>
        <taxon>Eukaryota</taxon>
        <taxon>Fungi</taxon>
        <taxon>Dikarya</taxon>
        <taxon>Basidiomycota</taxon>
        <taxon>Agaricomycotina</taxon>
        <taxon>Agaricomycetes</taxon>
        <taxon>Polyporales</taxon>
        <taxon>Irpicaceae</taxon>
        <taxon>Irpex</taxon>
    </lineage>
</organism>
<name>A0ACB8UBT3_9APHY</name>
<comment type="caution">
    <text evidence="1">The sequence shown here is derived from an EMBL/GenBank/DDBJ whole genome shotgun (WGS) entry which is preliminary data.</text>
</comment>
<evidence type="ECO:0000313" key="2">
    <source>
        <dbReference type="Proteomes" id="UP001055072"/>
    </source>
</evidence>
<sequence>MTASGPFAMGPAMQGASGARRTAPQSNFMPIMPGGPSRGPLGAGLTNTTAPGVGIKREVNDLGVPKKEEGPVDDDGEVYSDPDEGVEIVDMDNVRGMDWMAPESLRKEKIKGKGRERESRKKGDTDVKGKGVAKADVEMAETTPERMESEDAGIDEDSGEAKVNLANALNLSDSEGEEELEDIVHDFASRMDFDADNTYGHEPLYLFQFPSPFPTFVSASASSPEDNVKNKAPGTEQSDGTGKTVSFAPDVKPPAQPKVSNQPPAGQVTESKQEQELLVEGVIGQLEVYASGTVKMRLSNGILLDVTGATQPSFLQHVTYVDPDNKRLCTVGEVYRRFQVSPDVDALLERMEGAGKDQAVGDLGDLDGLIVMDTT</sequence>
<dbReference type="Proteomes" id="UP001055072">
    <property type="component" value="Unassembled WGS sequence"/>
</dbReference>
<gene>
    <name evidence="1" type="ORF">BDY19DRAFT_931812</name>
</gene>
<proteinExistence type="predicted"/>